<dbReference type="EMBL" id="CM035429">
    <property type="protein sequence ID" value="KAH7299696.1"/>
    <property type="molecule type" value="Genomic_DNA"/>
</dbReference>
<dbReference type="SUPFAM" id="SSF53032">
    <property type="entry name" value="tRNA-intron endonuclease catalytic domain-like"/>
    <property type="match status" value="1"/>
</dbReference>
<dbReference type="Gene3D" id="3.40.1350.10">
    <property type="match status" value="1"/>
</dbReference>
<organism evidence="5 6">
    <name type="scientific">Ceratopteris richardii</name>
    <name type="common">Triangle waterfern</name>
    <dbReference type="NCBI Taxonomy" id="49495"/>
    <lineage>
        <taxon>Eukaryota</taxon>
        <taxon>Viridiplantae</taxon>
        <taxon>Streptophyta</taxon>
        <taxon>Embryophyta</taxon>
        <taxon>Tracheophyta</taxon>
        <taxon>Polypodiopsida</taxon>
        <taxon>Polypodiidae</taxon>
        <taxon>Polypodiales</taxon>
        <taxon>Pteridineae</taxon>
        <taxon>Pteridaceae</taxon>
        <taxon>Parkerioideae</taxon>
        <taxon>Ceratopteris</taxon>
    </lineage>
</organism>
<comment type="catalytic activity">
    <reaction evidence="3">
        <text>pretRNA = a 3'-half-tRNA molecule with a 5'-OH end + a 5'-half-tRNA molecule with a 2',3'-cyclic phosphate end + an intron with a 2',3'-cyclic phosphate and a 5'-hydroxyl terminus.</text>
        <dbReference type="EC" id="4.6.1.16"/>
    </reaction>
</comment>
<feature type="domain" description="tRNA intron endonuclease catalytic" evidence="4">
    <location>
        <begin position="145"/>
        <end position="224"/>
    </location>
</feature>
<sequence>MEPRWKYLKAKQFALENPISDVYRQMQCMPYLKSFFTPTAVVLEANSLQSELLNSCCIGRPFLIGPQASVSSNDRINDGPPSIKNTDQSEEVLLYELGFEEAFFLSYELKCLQVWQKSNQEEILLNNDSMWQLMRLHKHGFSYFYLAYSHLRKKNWLVRTGLQYGVHFVAYRHHPSHVHAEYSVVVIPEWEREMQMNSWSHMQGIIRLCGNVAKTLLLLHIARTESDDQHPQCLESYSVKEMEVKRWLPEKHRMQNCETAIKS</sequence>
<protein>
    <recommendedName>
        <fullName evidence="2">tRNA-intron lyase</fullName>
        <ecNumber evidence="2">4.6.1.16</ecNumber>
    </recommendedName>
</protein>
<dbReference type="Pfam" id="PF01974">
    <property type="entry name" value="tRNA_int_endo"/>
    <property type="match status" value="1"/>
</dbReference>
<evidence type="ECO:0000256" key="2">
    <source>
        <dbReference type="ARBA" id="ARBA00012573"/>
    </source>
</evidence>
<dbReference type="PANTHER" id="PTHR21227">
    <property type="entry name" value="TRNA-SPLICING ENDONUCLEASE SUBUNIT SEN2"/>
    <property type="match status" value="1"/>
</dbReference>
<dbReference type="EC" id="4.6.1.16" evidence="2"/>
<dbReference type="GO" id="GO:0003676">
    <property type="term" value="F:nucleic acid binding"/>
    <property type="evidence" value="ECO:0007669"/>
    <property type="project" value="InterPro"/>
</dbReference>
<dbReference type="NCBIfam" id="TIGR00324">
    <property type="entry name" value="endA"/>
    <property type="match status" value="1"/>
</dbReference>
<proteinExistence type="inferred from homology"/>
<dbReference type="GO" id="GO:0000213">
    <property type="term" value="F:tRNA-intron lyase activity"/>
    <property type="evidence" value="ECO:0007669"/>
    <property type="project" value="UniProtKB-EC"/>
</dbReference>
<evidence type="ECO:0000313" key="5">
    <source>
        <dbReference type="EMBL" id="KAH7299696.1"/>
    </source>
</evidence>
<comment type="similarity">
    <text evidence="1">Belongs to the tRNA-intron endonuclease family.</text>
</comment>
<evidence type="ECO:0000313" key="6">
    <source>
        <dbReference type="Proteomes" id="UP000825935"/>
    </source>
</evidence>
<dbReference type="InterPro" id="IPR006676">
    <property type="entry name" value="tRNA_splic"/>
</dbReference>
<keyword evidence="6" id="KW-1185">Reference proteome</keyword>
<evidence type="ECO:0000259" key="4">
    <source>
        <dbReference type="Pfam" id="PF01974"/>
    </source>
</evidence>
<name>A0A8T2RTB2_CERRI</name>
<reference evidence="5" key="1">
    <citation type="submission" date="2021-08" db="EMBL/GenBank/DDBJ databases">
        <title>WGS assembly of Ceratopteris richardii.</title>
        <authorList>
            <person name="Marchant D.B."/>
            <person name="Chen G."/>
            <person name="Jenkins J."/>
            <person name="Shu S."/>
            <person name="Leebens-Mack J."/>
            <person name="Grimwood J."/>
            <person name="Schmutz J."/>
            <person name="Soltis P."/>
            <person name="Soltis D."/>
            <person name="Chen Z.-H."/>
        </authorList>
    </citation>
    <scope>NUCLEOTIDE SEQUENCE</scope>
    <source>
        <strain evidence="5">Whitten #5841</strain>
        <tissue evidence="5">Leaf</tissue>
    </source>
</reference>
<dbReference type="Proteomes" id="UP000825935">
    <property type="component" value="Chromosome 24"/>
</dbReference>
<dbReference type="PANTHER" id="PTHR21227:SF0">
    <property type="entry name" value="TRNA-SPLICING ENDONUCLEASE SUBUNIT SEN2"/>
    <property type="match status" value="1"/>
</dbReference>
<dbReference type="GO" id="GO:0000214">
    <property type="term" value="C:tRNA-intron endonuclease complex"/>
    <property type="evidence" value="ECO:0007669"/>
    <property type="project" value="TreeGrafter"/>
</dbReference>
<dbReference type="AlphaFoldDB" id="A0A8T2RTB2"/>
<dbReference type="GO" id="GO:0000379">
    <property type="term" value="P:tRNA-type intron splice site recognition and cleavage"/>
    <property type="evidence" value="ECO:0007669"/>
    <property type="project" value="TreeGrafter"/>
</dbReference>
<dbReference type="InterPro" id="IPR036167">
    <property type="entry name" value="tRNA_intron_Endo_cat-like_sf"/>
</dbReference>
<dbReference type="CDD" id="cd22363">
    <property type="entry name" value="tRNA-intron_lyase_C"/>
    <property type="match status" value="1"/>
</dbReference>
<dbReference type="InterPro" id="IPR006677">
    <property type="entry name" value="tRNA_intron_Endonuc_cat-like"/>
</dbReference>
<evidence type="ECO:0000256" key="1">
    <source>
        <dbReference type="ARBA" id="ARBA00008078"/>
    </source>
</evidence>
<accession>A0A8T2RTB2</accession>
<dbReference type="InterPro" id="IPR011856">
    <property type="entry name" value="tRNA_endonuc-like_dom_sf"/>
</dbReference>
<evidence type="ECO:0000256" key="3">
    <source>
        <dbReference type="ARBA" id="ARBA00034031"/>
    </source>
</evidence>
<dbReference type="OrthoDB" id="10249562at2759"/>
<gene>
    <name evidence="5" type="ORF">KP509_24G025000</name>
</gene>
<dbReference type="GO" id="GO:0005737">
    <property type="term" value="C:cytoplasm"/>
    <property type="evidence" value="ECO:0007669"/>
    <property type="project" value="TreeGrafter"/>
</dbReference>
<comment type="caution">
    <text evidence="5">The sequence shown here is derived from an EMBL/GenBank/DDBJ whole genome shotgun (WGS) entry which is preliminary data.</text>
</comment>